<reference evidence="1 2" key="1">
    <citation type="submission" date="2016-07" db="EMBL/GenBank/DDBJ databases">
        <authorList>
            <person name="Lefevre C.T."/>
        </authorList>
    </citation>
    <scope>NUCLEOTIDE SEQUENCE [LARGE SCALE GENOMIC DNA]</scope>
    <source>
        <strain evidence="1">PR1</strain>
    </source>
</reference>
<protein>
    <recommendedName>
        <fullName evidence="3">SnoaL-like domain-containing protein</fullName>
    </recommendedName>
</protein>
<evidence type="ECO:0000313" key="2">
    <source>
        <dbReference type="Proteomes" id="UP000231658"/>
    </source>
</evidence>
<gene>
    <name evidence="1" type="ORF">MTBPR1_10392</name>
</gene>
<accession>A0A1C3RCZ2</accession>
<dbReference type="EMBL" id="FLYE01000001">
    <property type="protein sequence ID" value="SCA55145.1"/>
    <property type="molecule type" value="Genomic_DNA"/>
</dbReference>
<sequence>MPNRARTLEIMNCYTIAVNEKSVGLLESLFSEDVVCSKQDQVGVSIGTNAITKRLKKIWDEYQDREAKFTAVCGLIDIADKYAFPCVALLENDKPFSVIVCEAEKDKQAHLHTELTDMALVSSVRLCCSHKNMKYAEEKSCPAGCAHKAAHVNANLA</sequence>
<evidence type="ECO:0000313" key="1">
    <source>
        <dbReference type="EMBL" id="SCA55145.1"/>
    </source>
</evidence>
<proteinExistence type="predicted"/>
<evidence type="ECO:0008006" key="3">
    <source>
        <dbReference type="Google" id="ProtNLM"/>
    </source>
</evidence>
<keyword evidence="2" id="KW-1185">Reference proteome</keyword>
<dbReference type="STRING" id="1867952.MTBPR1_10392"/>
<organism evidence="1 2">
    <name type="scientific">Candidatus Terasakiella magnetica</name>
    <dbReference type="NCBI Taxonomy" id="1867952"/>
    <lineage>
        <taxon>Bacteria</taxon>
        <taxon>Pseudomonadati</taxon>
        <taxon>Pseudomonadota</taxon>
        <taxon>Alphaproteobacteria</taxon>
        <taxon>Rhodospirillales</taxon>
        <taxon>Terasakiellaceae</taxon>
        <taxon>Terasakiella</taxon>
    </lineage>
</organism>
<dbReference type="Proteomes" id="UP000231658">
    <property type="component" value="Unassembled WGS sequence"/>
</dbReference>
<dbReference type="AlphaFoldDB" id="A0A1C3RCZ2"/>
<name>A0A1C3RCZ2_9PROT</name>
<dbReference type="RefSeq" id="WP_069185850.1">
    <property type="nucleotide sequence ID" value="NZ_FLYE01000001.1"/>
</dbReference>